<dbReference type="PANTHER" id="PTHR23518">
    <property type="entry name" value="C-METHYLTRANSFERASE"/>
    <property type="match status" value="1"/>
</dbReference>
<evidence type="ECO:0000256" key="1">
    <source>
        <dbReference type="ARBA" id="ARBA00004141"/>
    </source>
</evidence>
<evidence type="ECO:0000313" key="8">
    <source>
        <dbReference type="EMBL" id="TMQ55571.1"/>
    </source>
</evidence>
<dbReference type="PANTHER" id="PTHR23518:SF2">
    <property type="entry name" value="MAJOR FACILITATOR SUPERFAMILY TRANSPORTER"/>
    <property type="match status" value="1"/>
</dbReference>
<feature type="transmembrane region" description="Helical" evidence="6">
    <location>
        <begin position="309"/>
        <end position="329"/>
    </location>
</feature>
<keyword evidence="2 6" id="KW-0812">Transmembrane</keyword>
<dbReference type="Proteomes" id="UP000319829">
    <property type="component" value="Unassembled WGS sequence"/>
</dbReference>
<dbReference type="Pfam" id="PF07690">
    <property type="entry name" value="MFS_1"/>
    <property type="match status" value="2"/>
</dbReference>
<evidence type="ECO:0000256" key="3">
    <source>
        <dbReference type="ARBA" id="ARBA00022989"/>
    </source>
</evidence>
<feature type="region of interest" description="Disordered" evidence="5">
    <location>
        <begin position="1"/>
        <end position="21"/>
    </location>
</feature>
<dbReference type="Gene3D" id="1.20.1250.20">
    <property type="entry name" value="MFS general substrate transporter like domains"/>
    <property type="match status" value="2"/>
</dbReference>
<protein>
    <submittedName>
        <fullName evidence="8">MFS transporter</fullName>
    </submittedName>
</protein>
<dbReference type="GO" id="GO:0022857">
    <property type="term" value="F:transmembrane transporter activity"/>
    <property type="evidence" value="ECO:0007669"/>
    <property type="project" value="InterPro"/>
</dbReference>
<proteinExistence type="predicted"/>
<dbReference type="PROSITE" id="PS00216">
    <property type="entry name" value="SUGAR_TRANSPORT_1"/>
    <property type="match status" value="2"/>
</dbReference>
<evidence type="ECO:0000256" key="6">
    <source>
        <dbReference type="SAM" id="Phobius"/>
    </source>
</evidence>
<gene>
    <name evidence="8" type="ORF">E6K74_02895</name>
</gene>
<feature type="transmembrane region" description="Helical" evidence="6">
    <location>
        <begin position="275"/>
        <end position="297"/>
    </location>
</feature>
<dbReference type="InterPro" id="IPR020846">
    <property type="entry name" value="MFS_dom"/>
</dbReference>
<feature type="transmembrane region" description="Helical" evidence="6">
    <location>
        <begin position="163"/>
        <end position="182"/>
    </location>
</feature>
<dbReference type="CDD" id="cd17370">
    <property type="entry name" value="MFS_MJ1317_like"/>
    <property type="match status" value="1"/>
</dbReference>
<dbReference type="GO" id="GO:0016020">
    <property type="term" value="C:membrane"/>
    <property type="evidence" value="ECO:0007669"/>
    <property type="project" value="UniProtKB-SubCell"/>
</dbReference>
<feature type="transmembrane region" description="Helical" evidence="6">
    <location>
        <begin position="194"/>
        <end position="214"/>
    </location>
</feature>
<reference evidence="8 9" key="1">
    <citation type="journal article" date="2019" name="Nat. Microbiol.">
        <title>Mediterranean grassland soil C-N compound turnover is dependent on rainfall and depth, and is mediated by genomically divergent microorganisms.</title>
        <authorList>
            <person name="Diamond S."/>
            <person name="Andeer P.F."/>
            <person name="Li Z."/>
            <person name="Crits-Christoph A."/>
            <person name="Burstein D."/>
            <person name="Anantharaman K."/>
            <person name="Lane K.R."/>
            <person name="Thomas B.C."/>
            <person name="Pan C."/>
            <person name="Northen T.R."/>
            <person name="Banfield J.F."/>
        </authorList>
    </citation>
    <scope>NUCLEOTIDE SEQUENCE [LARGE SCALE GENOMIC DNA]</scope>
    <source>
        <strain evidence="8">WS_4</strain>
    </source>
</reference>
<evidence type="ECO:0000256" key="5">
    <source>
        <dbReference type="SAM" id="MobiDB-lite"/>
    </source>
</evidence>
<feature type="transmembrane region" description="Helical" evidence="6">
    <location>
        <begin position="402"/>
        <end position="420"/>
    </location>
</feature>
<comment type="caution">
    <text evidence="8">The sequence shown here is derived from an EMBL/GenBank/DDBJ whole genome shotgun (WGS) entry which is preliminary data.</text>
</comment>
<dbReference type="InterPro" id="IPR011701">
    <property type="entry name" value="MFS"/>
</dbReference>
<dbReference type="InterPro" id="IPR036259">
    <property type="entry name" value="MFS_trans_sf"/>
</dbReference>
<feature type="transmembrane region" description="Helical" evidence="6">
    <location>
        <begin position="335"/>
        <end position="351"/>
    </location>
</feature>
<feature type="transmembrane region" description="Helical" evidence="6">
    <location>
        <begin position="372"/>
        <end position="396"/>
    </location>
</feature>
<feature type="domain" description="Major facilitator superfamily (MFS) profile" evidence="7">
    <location>
        <begin position="29"/>
        <end position="421"/>
    </location>
</feature>
<evidence type="ECO:0000313" key="9">
    <source>
        <dbReference type="Proteomes" id="UP000319829"/>
    </source>
</evidence>
<organism evidence="8 9">
    <name type="scientific">Eiseniibacteriota bacterium</name>
    <dbReference type="NCBI Taxonomy" id="2212470"/>
    <lineage>
        <taxon>Bacteria</taxon>
        <taxon>Candidatus Eiseniibacteriota</taxon>
    </lineage>
</organism>
<dbReference type="EMBL" id="VBOU01000020">
    <property type="protein sequence ID" value="TMQ55571.1"/>
    <property type="molecule type" value="Genomic_DNA"/>
</dbReference>
<name>A0A538SW47_UNCEI</name>
<dbReference type="AlphaFoldDB" id="A0A538SW47"/>
<feature type="transmembrane region" description="Helical" evidence="6">
    <location>
        <begin position="241"/>
        <end position="263"/>
    </location>
</feature>
<comment type="subcellular location">
    <subcellularLocation>
        <location evidence="1">Membrane</location>
        <topology evidence="1">Multi-pass membrane protein</topology>
    </subcellularLocation>
</comment>
<keyword evidence="4 6" id="KW-0472">Membrane</keyword>
<dbReference type="SUPFAM" id="SSF103473">
    <property type="entry name" value="MFS general substrate transporter"/>
    <property type="match status" value="1"/>
</dbReference>
<evidence type="ECO:0000259" key="7">
    <source>
        <dbReference type="PROSITE" id="PS50850"/>
    </source>
</evidence>
<dbReference type="InterPro" id="IPR005829">
    <property type="entry name" value="Sugar_transporter_CS"/>
</dbReference>
<evidence type="ECO:0000256" key="4">
    <source>
        <dbReference type="ARBA" id="ARBA00023136"/>
    </source>
</evidence>
<accession>A0A538SW47</accession>
<dbReference type="PROSITE" id="PS50850">
    <property type="entry name" value="MFS"/>
    <property type="match status" value="1"/>
</dbReference>
<evidence type="ECO:0000256" key="2">
    <source>
        <dbReference type="ARBA" id="ARBA00022692"/>
    </source>
</evidence>
<sequence>MGGDRGVSQPEPLPHAGPEQAPQRWLNRNVWALAVTSLLSDLGHETATAALPSFLAALGAPPVALGAIEGIADAASSSVKLLTGWISDRVGRRKPFVVAGYLVTGISTGAYALANSWVAILGARTAGWISRGARGPLRDVILTQSVPAEARGRAFGFHRAGDTVGAVLGPLFAAAALPWLASRFDGHPTDPFRWVFLLSIVPGILSGLVVWTFVTERTGTKPSVPRFLATIRGLPRTFRRYLVGVGIFGAGDFAHTLLIMGAAHVLAPSRGPVNAAAIGALLFVVHNVVYAVTPFPVGWLSDRVGRRGLLALGYAVGAAMAISAGVVFARGIADVGVLAGVFALAGFVAGVEDTLEGAATADFAPAETRGTAFGVLGLVNGAGDLASSLIVGALWLANPLLGFGYAALMMAAGAVLVYRVR</sequence>
<keyword evidence="3 6" id="KW-1133">Transmembrane helix</keyword>